<dbReference type="PANTHER" id="PTHR47481:SF34">
    <property type="entry name" value="CCHC-TYPE DOMAIN-CONTAINING PROTEIN"/>
    <property type="match status" value="1"/>
</dbReference>
<dbReference type="Proteomes" id="UP000265520">
    <property type="component" value="Unassembled WGS sequence"/>
</dbReference>
<feature type="non-terminal residue" evidence="1">
    <location>
        <position position="1"/>
    </location>
</feature>
<evidence type="ECO:0000313" key="2">
    <source>
        <dbReference type="Proteomes" id="UP000265520"/>
    </source>
</evidence>
<comment type="caution">
    <text evidence="1">The sequence shown here is derived from an EMBL/GenBank/DDBJ whole genome shotgun (WGS) entry which is preliminary data.</text>
</comment>
<dbReference type="AlphaFoldDB" id="A0A392MU69"/>
<keyword evidence="2" id="KW-1185">Reference proteome</keyword>
<proteinExistence type="predicted"/>
<evidence type="ECO:0000313" key="1">
    <source>
        <dbReference type="EMBL" id="MCH90228.1"/>
    </source>
</evidence>
<dbReference type="Pfam" id="PF14223">
    <property type="entry name" value="Retrotran_gag_2"/>
    <property type="match status" value="1"/>
</dbReference>
<accession>A0A392MU69</accession>
<dbReference type="PANTHER" id="PTHR47481">
    <property type="match status" value="1"/>
</dbReference>
<gene>
    <name evidence="1" type="ORF">A2U01_0011139</name>
</gene>
<reference evidence="1 2" key="1">
    <citation type="journal article" date="2018" name="Front. Plant Sci.">
        <title>Red Clover (Trifolium pratense) and Zigzag Clover (T. medium) - A Picture of Genomic Similarities and Differences.</title>
        <authorList>
            <person name="Dluhosova J."/>
            <person name="Istvanek J."/>
            <person name="Nedelnik J."/>
            <person name="Repkova J."/>
        </authorList>
    </citation>
    <scope>NUCLEOTIDE SEQUENCE [LARGE SCALE GENOMIC DNA]</scope>
    <source>
        <strain evidence="2">cv. 10/8</strain>
        <tissue evidence="1">Leaf</tissue>
    </source>
</reference>
<sequence>ITNPYEPSKPLACITLGSVTKLLPTNYLNWKLQVEAFLDGYDLLQYPDGSLPAPSKTITTTDTTPVTTANPTYQTWRRQDRLIYGALLTTLSNEVASLVSQTKTSHDLWTLLKNTYAKASRSHLKQLKERLRTASKGTQSITTYMHSLKQTGDLLASLGSPISVEDMTDYILRGLDDGYRAVIDGVNARDNSITFDDLLEKLLIQELSIAAVQQQTPAPLTALNAQARPTYNNNKPHPNQIPAQPNQCPGNRKPFLGKCQWCNVKGHVLSECRTFRQQHPGIPPPPRNSPQVNTATAGLPQTDFLVDSGATHHITNDLANMAIHHPYTGPDSLFMGNGSGLNISHSGTLLINDLSLFNALTYRLAKQPIKAHVSMGFTAGPPPYHLFIPFARTHPRHGTIGLGIRHPLFSNLFPSIFL</sequence>
<name>A0A392MU69_9FABA</name>
<dbReference type="EMBL" id="LXQA010017863">
    <property type="protein sequence ID" value="MCH90228.1"/>
    <property type="molecule type" value="Genomic_DNA"/>
</dbReference>
<protein>
    <submittedName>
        <fullName evidence="1">Retrovirus-related pol polyprotein from transposon TNT 1-94</fullName>
    </submittedName>
</protein>
<organism evidence="1 2">
    <name type="scientific">Trifolium medium</name>
    <dbReference type="NCBI Taxonomy" id="97028"/>
    <lineage>
        <taxon>Eukaryota</taxon>
        <taxon>Viridiplantae</taxon>
        <taxon>Streptophyta</taxon>
        <taxon>Embryophyta</taxon>
        <taxon>Tracheophyta</taxon>
        <taxon>Spermatophyta</taxon>
        <taxon>Magnoliopsida</taxon>
        <taxon>eudicotyledons</taxon>
        <taxon>Gunneridae</taxon>
        <taxon>Pentapetalae</taxon>
        <taxon>rosids</taxon>
        <taxon>fabids</taxon>
        <taxon>Fabales</taxon>
        <taxon>Fabaceae</taxon>
        <taxon>Papilionoideae</taxon>
        <taxon>50 kb inversion clade</taxon>
        <taxon>NPAAA clade</taxon>
        <taxon>Hologalegina</taxon>
        <taxon>IRL clade</taxon>
        <taxon>Trifolieae</taxon>
        <taxon>Trifolium</taxon>
    </lineage>
</organism>